<gene>
    <name evidence="2" type="ORF">Tci_006400</name>
</gene>
<name>A0A6L2JCK5_TANCI</name>
<reference evidence="2" key="1">
    <citation type="journal article" date="2019" name="Sci. Rep.">
        <title>Draft genome of Tanacetum cinerariifolium, the natural source of mosquito coil.</title>
        <authorList>
            <person name="Yamashiro T."/>
            <person name="Shiraishi A."/>
            <person name="Satake H."/>
            <person name="Nakayama K."/>
        </authorList>
    </citation>
    <scope>NUCLEOTIDE SEQUENCE</scope>
</reference>
<evidence type="ECO:0000313" key="2">
    <source>
        <dbReference type="EMBL" id="GEU34422.1"/>
    </source>
</evidence>
<evidence type="ECO:0000256" key="1">
    <source>
        <dbReference type="SAM" id="MobiDB-lite"/>
    </source>
</evidence>
<feature type="region of interest" description="Disordered" evidence="1">
    <location>
        <begin position="69"/>
        <end position="159"/>
    </location>
</feature>
<dbReference type="AlphaFoldDB" id="A0A6L2JCK5"/>
<sequence length="159" mass="18365">MKIKMEHASKQQLPEQSLKSFDQVARAKFNQKEILFHMMRKNKSFEKHPTYQALYDALMQSLILDEDEMENAKIVESPTQKKRHHDDGDQEPLVGPDQGPKSTSESKQEEEIVFEATNNDIPLNQGDDMGNTNEQPDVEAVTKDDWFKKPKRPLTPDPE</sequence>
<organism evidence="2">
    <name type="scientific">Tanacetum cinerariifolium</name>
    <name type="common">Dalmatian daisy</name>
    <name type="synonym">Chrysanthemum cinerariifolium</name>
    <dbReference type="NCBI Taxonomy" id="118510"/>
    <lineage>
        <taxon>Eukaryota</taxon>
        <taxon>Viridiplantae</taxon>
        <taxon>Streptophyta</taxon>
        <taxon>Embryophyta</taxon>
        <taxon>Tracheophyta</taxon>
        <taxon>Spermatophyta</taxon>
        <taxon>Magnoliopsida</taxon>
        <taxon>eudicotyledons</taxon>
        <taxon>Gunneridae</taxon>
        <taxon>Pentapetalae</taxon>
        <taxon>asterids</taxon>
        <taxon>campanulids</taxon>
        <taxon>Asterales</taxon>
        <taxon>Asteraceae</taxon>
        <taxon>Asteroideae</taxon>
        <taxon>Anthemideae</taxon>
        <taxon>Anthemidinae</taxon>
        <taxon>Tanacetum</taxon>
    </lineage>
</organism>
<proteinExistence type="predicted"/>
<accession>A0A6L2JCK5</accession>
<comment type="caution">
    <text evidence="2">The sequence shown here is derived from an EMBL/GenBank/DDBJ whole genome shotgun (WGS) entry which is preliminary data.</text>
</comment>
<dbReference type="EMBL" id="BKCJ010000575">
    <property type="protein sequence ID" value="GEU34422.1"/>
    <property type="molecule type" value="Genomic_DNA"/>
</dbReference>
<protein>
    <submittedName>
        <fullName evidence="2">Uncharacterized protein</fullName>
    </submittedName>
</protein>